<name>A0A7H0VFP8_9FLAO</name>
<dbReference type="Proteomes" id="UP000516305">
    <property type="component" value="Chromosome"/>
</dbReference>
<dbReference type="EMBL" id="CP060139">
    <property type="protein sequence ID" value="QNR24546.1"/>
    <property type="molecule type" value="Genomic_DNA"/>
</dbReference>
<gene>
    <name evidence="1" type="ORF">H4K34_01515</name>
</gene>
<keyword evidence="2" id="KW-1185">Reference proteome</keyword>
<dbReference type="KEGG" id="chyd:H4K34_01515"/>
<dbReference type="RefSeq" id="WP_210759072.1">
    <property type="nucleotide sequence ID" value="NZ_CP060139.1"/>
</dbReference>
<evidence type="ECO:0000313" key="2">
    <source>
        <dbReference type="Proteomes" id="UP000516305"/>
    </source>
</evidence>
<accession>A0A7H0VFP8</accession>
<proteinExistence type="predicted"/>
<evidence type="ECO:0000313" key="1">
    <source>
        <dbReference type="EMBL" id="QNR24546.1"/>
    </source>
</evidence>
<dbReference type="AlphaFoldDB" id="A0A7H0VFP8"/>
<reference evidence="1 2" key="1">
    <citation type="submission" date="2020-08" db="EMBL/GenBank/DDBJ databases">
        <title>Croceimicrobium hydrocarbonivorans gen. nov., sp. nov., a novel marine bacterium isolated from a bacterial consortium that degrades polyethylene terephthalate.</title>
        <authorList>
            <person name="Liu R."/>
        </authorList>
    </citation>
    <scope>NUCLEOTIDE SEQUENCE [LARGE SCALE GENOMIC DNA]</scope>
    <source>
        <strain evidence="1 2">A20-9</strain>
    </source>
</reference>
<protein>
    <submittedName>
        <fullName evidence="1">Uncharacterized protein</fullName>
    </submittedName>
</protein>
<organism evidence="1 2">
    <name type="scientific">Croceimicrobium hydrocarbonivorans</name>
    <dbReference type="NCBI Taxonomy" id="2761580"/>
    <lineage>
        <taxon>Bacteria</taxon>
        <taxon>Pseudomonadati</taxon>
        <taxon>Bacteroidota</taxon>
        <taxon>Flavobacteriia</taxon>
        <taxon>Flavobacteriales</taxon>
        <taxon>Owenweeksiaceae</taxon>
        <taxon>Croceimicrobium</taxon>
    </lineage>
</organism>
<sequence>MDEISMFYSLNPGSSWGLIKGTCENQNASWILIADTLAIRIDHNDILVGFRKSSVPIEMKKKQKDKGSQKL</sequence>